<sequence>MDNIIYEALGIGLLLGTLLGLTGAGGSLVALPLLLSLHLPLRDAVGVSLGAVGLSALIGAVGRWRAGDVHLLPVLLLTVSGLPGSWVGQQLGQLISEFWLVLGFCVLVLWSAWRMWGNASLPELPERKPLNRGMLIFIGFWVGILSGLMGVGGGFLIVPALLWFSPLSMLAATATSMAVIALVSGAGFLMYLDSAQPPMQLLAGIAAGGACGVLIGNKLATRLGGPILQRIFAIMLLSVSLSLAAQKLFQFSL</sequence>
<gene>
    <name evidence="7" type="ORF">O6P33_05325</name>
</gene>
<feature type="transmembrane region" description="Helical" evidence="6">
    <location>
        <begin position="227"/>
        <end position="245"/>
    </location>
</feature>
<comment type="subcellular location">
    <subcellularLocation>
        <location evidence="6">Cell membrane</location>
        <topology evidence="6">Multi-pass membrane protein</topology>
    </subcellularLocation>
    <subcellularLocation>
        <location evidence="1">Membrane</location>
        <topology evidence="1">Multi-pass membrane protein</topology>
    </subcellularLocation>
</comment>
<keyword evidence="6" id="KW-1003">Cell membrane</keyword>
<evidence type="ECO:0000256" key="6">
    <source>
        <dbReference type="RuleBase" id="RU363041"/>
    </source>
</evidence>
<feature type="transmembrane region" description="Helical" evidence="6">
    <location>
        <begin position="12"/>
        <end position="38"/>
    </location>
</feature>
<feature type="transmembrane region" description="Helical" evidence="6">
    <location>
        <begin position="134"/>
        <end position="164"/>
    </location>
</feature>
<keyword evidence="5 6" id="KW-0472">Membrane</keyword>
<dbReference type="GO" id="GO:0005886">
    <property type="term" value="C:plasma membrane"/>
    <property type="evidence" value="ECO:0007669"/>
    <property type="project" value="UniProtKB-SubCell"/>
</dbReference>
<dbReference type="EMBL" id="CP114976">
    <property type="protein sequence ID" value="WBE26251.1"/>
    <property type="molecule type" value="Genomic_DNA"/>
</dbReference>
<dbReference type="Proteomes" id="UP001212189">
    <property type="component" value="Chromosome"/>
</dbReference>
<name>A0AAE9VWU4_9GAMM</name>
<dbReference type="InterPro" id="IPR051598">
    <property type="entry name" value="TSUP/Inactive_protease-like"/>
</dbReference>
<evidence type="ECO:0000256" key="3">
    <source>
        <dbReference type="ARBA" id="ARBA00022692"/>
    </source>
</evidence>
<evidence type="ECO:0000313" key="8">
    <source>
        <dbReference type="Proteomes" id="UP001212189"/>
    </source>
</evidence>
<comment type="similarity">
    <text evidence="2 6">Belongs to the 4-toluene sulfonate uptake permease (TSUP) (TC 2.A.102) family.</text>
</comment>
<evidence type="ECO:0000256" key="1">
    <source>
        <dbReference type="ARBA" id="ARBA00004141"/>
    </source>
</evidence>
<organism evidence="7 8">
    <name type="scientific">Denitrificimonas caeni</name>
    <dbReference type="NCBI Taxonomy" id="521720"/>
    <lineage>
        <taxon>Bacteria</taxon>
        <taxon>Pseudomonadati</taxon>
        <taxon>Pseudomonadota</taxon>
        <taxon>Gammaproteobacteria</taxon>
        <taxon>Pseudomonadales</taxon>
        <taxon>Pseudomonadaceae</taxon>
        <taxon>Denitrificimonas</taxon>
    </lineage>
</organism>
<feature type="transmembrane region" description="Helical" evidence="6">
    <location>
        <begin position="94"/>
        <end position="113"/>
    </location>
</feature>
<keyword evidence="4 6" id="KW-1133">Transmembrane helix</keyword>
<protein>
    <recommendedName>
        <fullName evidence="6">Probable membrane transporter protein</fullName>
    </recommendedName>
</protein>
<accession>A0AAE9VWU4</accession>
<feature type="transmembrane region" description="Helical" evidence="6">
    <location>
        <begin position="199"/>
        <end position="215"/>
    </location>
</feature>
<keyword evidence="3 6" id="KW-0812">Transmembrane</keyword>
<keyword evidence="8" id="KW-1185">Reference proteome</keyword>
<feature type="transmembrane region" description="Helical" evidence="6">
    <location>
        <begin position="44"/>
        <end position="62"/>
    </location>
</feature>
<dbReference type="Pfam" id="PF01925">
    <property type="entry name" value="TauE"/>
    <property type="match status" value="1"/>
</dbReference>
<evidence type="ECO:0000256" key="5">
    <source>
        <dbReference type="ARBA" id="ARBA00023136"/>
    </source>
</evidence>
<feature type="transmembrane region" description="Helical" evidence="6">
    <location>
        <begin position="69"/>
        <end position="88"/>
    </location>
</feature>
<proteinExistence type="inferred from homology"/>
<dbReference type="KEGG" id="dce:O6P33_05325"/>
<evidence type="ECO:0000313" key="7">
    <source>
        <dbReference type="EMBL" id="WBE26251.1"/>
    </source>
</evidence>
<evidence type="ECO:0000256" key="2">
    <source>
        <dbReference type="ARBA" id="ARBA00009142"/>
    </source>
</evidence>
<dbReference type="PANTHER" id="PTHR43701:SF2">
    <property type="entry name" value="MEMBRANE TRANSPORTER PROTEIN YJNA-RELATED"/>
    <property type="match status" value="1"/>
</dbReference>
<dbReference type="RefSeq" id="WP_269819174.1">
    <property type="nucleotide sequence ID" value="NZ_CP114976.1"/>
</dbReference>
<dbReference type="AlphaFoldDB" id="A0AAE9VWU4"/>
<evidence type="ECO:0000256" key="4">
    <source>
        <dbReference type="ARBA" id="ARBA00022989"/>
    </source>
</evidence>
<dbReference type="InterPro" id="IPR002781">
    <property type="entry name" value="TM_pro_TauE-like"/>
</dbReference>
<feature type="transmembrane region" description="Helical" evidence="6">
    <location>
        <begin position="170"/>
        <end position="192"/>
    </location>
</feature>
<reference evidence="7 8" key="1">
    <citation type="submission" date="2022-12" db="EMBL/GenBank/DDBJ databases">
        <title>Coexistence and Characterization of a Novel Tigecycline Resistance gene tet(X) variant and blaNDM-1 in a Pseudomonas caeni Isolate of Chicken Origin.</title>
        <authorList>
            <person name="Lu X."/>
            <person name="Zhang L."/>
            <person name="Li R."/>
            <person name="Wang Z."/>
        </authorList>
    </citation>
    <scope>NUCLEOTIDE SEQUENCE [LARGE SCALE GENOMIC DNA]</scope>
    <source>
        <strain evidence="7 8">CE14</strain>
    </source>
</reference>
<dbReference type="PANTHER" id="PTHR43701">
    <property type="entry name" value="MEMBRANE TRANSPORTER PROTEIN MJ0441-RELATED"/>
    <property type="match status" value="1"/>
</dbReference>